<sequence>MSVDSRFPSVMEIRSFFCATVESRLQRYGHGQAKTVSRGIQRPLASQAAWSPVSEVPFESDPGLCLCPWVENPKIVGGRQSRWWRRCLMLLGTFEKLDFIKTTAYKQITIQTASRVLSLCLLILQLSPSSG</sequence>
<reference evidence="1" key="1">
    <citation type="submission" date="2014-11" db="EMBL/GenBank/DDBJ databases">
        <authorList>
            <person name="Otto D Thomas"/>
            <person name="Naeem Raeece"/>
        </authorList>
    </citation>
    <scope>NUCLEOTIDE SEQUENCE</scope>
</reference>
<organism evidence="1">
    <name type="scientific">Chromera velia CCMP2878</name>
    <dbReference type="NCBI Taxonomy" id="1169474"/>
    <lineage>
        <taxon>Eukaryota</taxon>
        <taxon>Sar</taxon>
        <taxon>Alveolata</taxon>
        <taxon>Colpodellida</taxon>
        <taxon>Chromeraceae</taxon>
        <taxon>Chromera</taxon>
    </lineage>
</organism>
<proteinExistence type="predicted"/>
<gene>
    <name evidence="1" type="ORF">Cvel_18595</name>
</gene>
<dbReference type="AlphaFoldDB" id="A0A0G4FTT3"/>
<name>A0A0G4FTT3_9ALVE</name>
<dbReference type="VEuPathDB" id="CryptoDB:Cvel_18595"/>
<accession>A0A0G4FTT3</accession>
<dbReference type="EMBL" id="CDMZ01000608">
    <property type="protein sequence ID" value="CEM17832.1"/>
    <property type="molecule type" value="Genomic_DNA"/>
</dbReference>
<evidence type="ECO:0000313" key="1">
    <source>
        <dbReference type="EMBL" id="CEM17832.1"/>
    </source>
</evidence>
<protein>
    <submittedName>
        <fullName evidence="1">Uncharacterized protein</fullName>
    </submittedName>
</protein>